<name>A0AAN9UWU0_9PEZI</name>
<accession>A0AAN9UWU0</accession>
<evidence type="ECO:0000313" key="2">
    <source>
        <dbReference type="Proteomes" id="UP001320245"/>
    </source>
</evidence>
<gene>
    <name evidence="1" type="ORF">SLS53_000149</name>
</gene>
<reference evidence="1 2" key="1">
    <citation type="journal article" date="2023" name="PLoS ONE">
        <title>Cytospora paraplurivora sp. nov. isolated from orchards with fruit tree decline syndrome in Ontario, Canada.</title>
        <authorList>
            <person name="Ilyukhin E."/>
            <person name="Nguyen H.D.T."/>
            <person name="Castle A.J."/>
            <person name="Ellouze W."/>
        </authorList>
    </citation>
    <scope>NUCLEOTIDE SEQUENCE [LARGE SCALE GENOMIC DNA]</scope>
    <source>
        <strain evidence="1 2">FDS-564</strain>
    </source>
</reference>
<keyword evidence="2" id="KW-1185">Reference proteome</keyword>
<evidence type="ECO:0000313" key="1">
    <source>
        <dbReference type="EMBL" id="KAK7749573.1"/>
    </source>
</evidence>
<protein>
    <submittedName>
        <fullName evidence="1">Uncharacterized protein</fullName>
    </submittedName>
</protein>
<comment type="caution">
    <text evidence="1">The sequence shown here is derived from an EMBL/GenBank/DDBJ whole genome shotgun (WGS) entry which is preliminary data.</text>
</comment>
<proteinExistence type="predicted"/>
<dbReference type="Proteomes" id="UP001320245">
    <property type="component" value="Unassembled WGS sequence"/>
</dbReference>
<sequence length="202" mass="23851">MLPDLIRDVFDIFCPRTDSWFPEVPSNFLWAAEEIISDFEPKSLEMMKSGGNSAWKALISTYNDGGDFNYARYGDIERLRKLGWVFWDDERLLDLEIMYKKTKNLDDIHHQDYCHHSPHTGLILVLQPHISTQRLYGELRLLAPALQVLRQRVRSSAWEEEIVPQFYTRPHPGFHKLGTRESRERLMETLDLAYQTALDRRQ</sequence>
<dbReference type="AlphaFoldDB" id="A0AAN9UWU0"/>
<organism evidence="1 2">
    <name type="scientific">Cytospora paraplurivora</name>
    <dbReference type="NCBI Taxonomy" id="2898453"/>
    <lineage>
        <taxon>Eukaryota</taxon>
        <taxon>Fungi</taxon>
        <taxon>Dikarya</taxon>
        <taxon>Ascomycota</taxon>
        <taxon>Pezizomycotina</taxon>
        <taxon>Sordariomycetes</taxon>
        <taxon>Sordariomycetidae</taxon>
        <taxon>Diaporthales</taxon>
        <taxon>Cytosporaceae</taxon>
        <taxon>Cytospora</taxon>
    </lineage>
</organism>
<dbReference type="EMBL" id="JAJSPL020000001">
    <property type="protein sequence ID" value="KAK7749573.1"/>
    <property type="molecule type" value="Genomic_DNA"/>
</dbReference>